<dbReference type="InterPro" id="IPR014790">
    <property type="entry name" value="MutL_C"/>
</dbReference>
<sequence length="994" mass="111508">MESFSGKLRKEKPISPLSPEVIAKLKSSTTITTLTGVILELAKNSLDADSTRIEVSVDFRRGGCIVEDNGFGIFPDEFTPDGGLGKLHHTSKFHVSTPKYGRNGNYLASLSALSLLTITSHHYLHRSTNTLTLHQSRLISRAIPAPAQHELLFREHGTRVTVRNLFGNMPVRVKQRAAVLKERAEMDKEWDHLKLSIVALLLAYNKPICLRTKDAEKSRSIVLNGDLSPAPNIGLVTDRSSRVDLLFRILTQASYIIPDDRSSCSPIAASTSSISIRGVIFLKPSPSKQIQFLSLGMYPLSPESGHNPLFDEVNRLFHLSDFGTVEDELEIDEMEKERRKYDKRFKSNGYTNRNLKRANKWPMFSLQIKVKDSTHNVTPGDLFDSESSMKTITDVLSAMITEWLSAHHFRPRKSAGRKQSQRNRDQETDESFLQTRLSFAQEADNRPSTSPEATGRKRKRTISATVPTNMDTHSGKHTSQRESFGDWSRIKSGSTSFYKKVWAPGEVTKNSVIAGKTSASKAAPFKVPNISLGELNDGTRTPSETPRTSPIDERTIDDYHEHVCWTDPLMKRISLINPRTGAVGSNPFQTTKSVSQNLDDQGMLSTTHSMLSLADRNGGSLTTSGNQWLGQLLGQWENPIFKPNETLIPQAWFDNPVSDYTDVRQDHATPCSHGATNIALKDNPPFTTSQISKRSLKTSRIIAQVDKKFILAATHSLESSVSLPNRQTEILILIDQHAADERIRIESLLVDLSTPISSSSSYRTSLGHVSRIAYTVLDVPIRFQVSVQETELFRRYAPFFADWGICFEFSSTVPSQTSRRTKHLLVVNTLPAGIAGRCKATPKLLIELLREEVWRQHARPNRVISVSSPFQSEQSQSEKQDMSTDAEPRWLKRIQDCPPGIIEMLNSRACRSAIMFNDTLSRKRCRELVDRLAECAFPFVCAHGRPSMVPLIQVCEGEADNAGEVRYGFGEERRELGDEQGDFVNTFTRWRKTL</sequence>
<dbReference type="SMART" id="SM00853">
    <property type="entry name" value="MutL_C"/>
    <property type="match status" value="1"/>
</dbReference>
<dbReference type="Pfam" id="PF13589">
    <property type="entry name" value="HATPase_c_3"/>
    <property type="match status" value="1"/>
</dbReference>
<dbReference type="GO" id="GO:0032300">
    <property type="term" value="C:mismatch repair complex"/>
    <property type="evidence" value="ECO:0007669"/>
    <property type="project" value="InterPro"/>
</dbReference>
<dbReference type="GO" id="GO:0006298">
    <property type="term" value="P:mismatch repair"/>
    <property type="evidence" value="ECO:0007669"/>
    <property type="project" value="InterPro"/>
</dbReference>
<feature type="compositionally biased region" description="Basic and acidic residues" evidence="2">
    <location>
        <begin position="876"/>
        <end position="886"/>
    </location>
</feature>
<feature type="compositionally biased region" description="Low complexity" evidence="2">
    <location>
        <begin position="539"/>
        <end position="549"/>
    </location>
</feature>
<dbReference type="OrthoDB" id="429932at2759"/>
<feature type="compositionally biased region" description="Polar residues" evidence="2">
    <location>
        <begin position="462"/>
        <end position="472"/>
    </location>
</feature>
<dbReference type="SUPFAM" id="SSF55874">
    <property type="entry name" value="ATPase domain of HSP90 chaperone/DNA topoisomerase II/histidine kinase"/>
    <property type="match status" value="1"/>
</dbReference>
<keyword evidence="5" id="KW-1185">Reference proteome</keyword>
<dbReference type="InterPro" id="IPR036890">
    <property type="entry name" value="HATPase_C_sf"/>
</dbReference>
<evidence type="ECO:0000256" key="2">
    <source>
        <dbReference type="SAM" id="MobiDB-lite"/>
    </source>
</evidence>
<dbReference type="AlphaFoldDB" id="A0A9P4SDC8"/>
<gene>
    <name evidence="4" type="ORF">M501DRAFT_930266</name>
</gene>
<dbReference type="GO" id="GO:0016887">
    <property type="term" value="F:ATP hydrolysis activity"/>
    <property type="evidence" value="ECO:0007669"/>
    <property type="project" value="InterPro"/>
</dbReference>
<feature type="region of interest" description="Disordered" evidence="2">
    <location>
        <begin position="409"/>
        <end position="484"/>
    </location>
</feature>
<protein>
    <recommendedName>
        <fullName evidence="3">MutL C-terminal dimerisation domain-containing protein</fullName>
    </recommendedName>
</protein>
<comment type="similarity">
    <text evidence="1">Belongs to the DNA mismatch repair MutL/HexB family.</text>
</comment>
<evidence type="ECO:0000259" key="3">
    <source>
        <dbReference type="SMART" id="SM00853"/>
    </source>
</evidence>
<dbReference type="Gene3D" id="3.30.1540.20">
    <property type="entry name" value="MutL, C-terminal domain, dimerisation subdomain"/>
    <property type="match status" value="1"/>
</dbReference>
<dbReference type="GO" id="GO:0005524">
    <property type="term" value="F:ATP binding"/>
    <property type="evidence" value="ECO:0007669"/>
    <property type="project" value="InterPro"/>
</dbReference>
<feature type="compositionally biased region" description="Low complexity" evidence="2">
    <location>
        <begin position="865"/>
        <end position="875"/>
    </location>
</feature>
<dbReference type="PANTHER" id="PTHR10073:SF47">
    <property type="entry name" value="DNA MISMATCH REPAIR PROTEIN MLH3"/>
    <property type="match status" value="1"/>
</dbReference>
<feature type="region of interest" description="Disordered" evidence="2">
    <location>
        <begin position="865"/>
        <end position="886"/>
    </location>
</feature>
<name>A0A9P4SDC8_9PEZI</name>
<dbReference type="PANTHER" id="PTHR10073">
    <property type="entry name" value="DNA MISMATCH REPAIR PROTEIN MLH, PMS, MUTL"/>
    <property type="match status" value="1"/>
</dbReference>
<feature type="domain" description="MutL C-terminal dimerisation" evidence="3">
    <location>
        <begin position="701"/>
        <end position="920"/>
    </location>
</feature>
<reference evidence="4" key="1">
    <citation type="journal article" date="2020" name="Stud. Mycol.">
        <title>101 Dothideomycetes genomes: a test case for predicting lifestyles and emergence of pathogens.</title>
        <authorList>
            <person name="Haridas S."/>
            <person name="Albert R."/>
            <person name="Binder M."/>
            <person name="Bloem J."/>
            <person name="Labutti K."/>
            <person name="Salamov A."/>
            <person name="Andreopoulos B."/>
            <person name="Baker S."/>
            <person name="Barry K."/>
            <person name="Bills G."/>
            <person name="Bluhm B."/>
            <person name="Cannon C."/>
            <person name="Castanera R."/>
            <person name="Culley D."/>
            <person name="Daum C."/>
            <person name="Ezra D."/>
            <person name="Gonzalez J."/>
            <person name="Henrissat B."/>
            <person name="Kuo A."/>
            <person name="Liang C."/>
            <person name="Lipzen A."/>
            <person name="Lutzoni F."/>
            <person name="Magnuson J."/>
            <person name="Mondo S."/>
            <person name="Nolan M."/>
            <person name="Ohm R."/>
            <person name="Pangilinan J."/>
            <person name="Park H.-J."/>
            <person name="Ramirez L."/>
            <person name="Alfaro M."/>
            <person name="Sun H."/>
            <person name="Tritt A."/>
            <person name="Yoshinaga Y."/>
            <person name="Zwiers L.-H."/>
            <person name="Turgeon B."/>
            <person name="Goodwin S."/>
            <person name="Spatafora J."/>
            <person name="Crous P."/>
            <person name="Grigoriev I."/>
        </authorList>
    </citation>
    <scope>NUCLEOTIDE SEQUENCE</scope>
    <source>
        <strain evidence="4">CBS 101060</strain>
    </source>
</reference>
<accession>A0A9P4SDC8</accession>
<dbReference type="EMBL" id="MU006092">
    <property type="protein sequence ID" value="KAF2840535.1"/>
    <property type="molecule type" value="Genomic_DNA"/>
</dbReference>
<dbReference type="Proteomes" id="UP000799429">
    <property type="component" value="Unassembled WGS sequence"/>
</dbReference>
<feature type="region of interest" description="Disordered" evidence="2">
    <location>
        <begin position="533"/>
        <end position="552"/>
    </location>
</feature>
<dbReference type="InterPro" id="IPR037198">
    <property type="entry name" value="MutL_C_sf"/>
</dbReference>
<dbReference type="GO" id="GO:0140664">
    <property type="term" value="F:ATP-dependent DNA damage sensor activity"/>
    <property type="evidence" value="ECO:0007669"/>
    <property type="project" value="InterPro"/>
</dbReference>
<dbReference type="InterPro" id="IPR038973">
    <property type="entry name" value="MutL/Mlh/Pms-like"/>
</dbReference>
<evidence type="ECO:0000313" key="4">
    <source>
        <dbReference type="EMBL" id="KAF2840535.1"/>
    </source>
</evidence>
<organism evidence="4 5">
    <name type="scientific">Patellaria atrata CBS 101060</name>
    <dbReference type="NCBI Taxonomy" id="1346257"/>
    <lineage>
        <taxon>Eukaryota</taxon>
        <taxon>Fungi</taxon>
        <taxon>Dikarya</taxon>
        <taxon>Ascomycota</taxon>
        <taxon>Pezizomycotina</taxon>
        <taxon>Dothideomycetes</taxon>
        <taxon>Dothideomycetes incertae sedis</taxon>
        <taxon>Patellariales</taxon>
        <taxon>Patellariaceae</taxon>
        <taxon>Patellaria</taxon>
    </lineage>
</organism>
<dbReference type="InterPro" id="IPR042120">
    <property type="entry name" value="MutL_C_dimsub"/>
</dbReference>
<evidence type="ECO:0000313" key="5">
    <source>
        <dbReference type="Proteomes" id="UP000799429"/>
    </source>
</evidence>
<feature type="compositionally biased region" description="Basic residues" evidence="2">
    <location>
        <begin position="409"/>
        <end position="421"/>
    </location>
</feature>
<proteinExistence type="inferred from homology"/>
<dbReference type="SUPFAM" id="SSF118116">
    <property type="entry name" value="DNA mismatch repair protein MutL"/>
    <property type="match status" value="2"/>
</dbReference>
<evidence type="ECO:0000256" key="1">
    <source>
        <dbReference type="ARBA" id="ARBA00006082"/>
    </source>
</evidence>
<dbReference type="Gene3D" id="3.30.565.10">
    <property type="entry name" value="Histidine kinase-like ATPase, C-terminal domain"/>
    <property type="match status" value="1"/>
</dbReference>
<comment type="caution">
    <text evidence="4">The sequence shown here is derived from an EMBL/GenBank/DDBJ whole genome shotgun (WGS) entry which is preliminary data.</text>
</comment>